<keyword evidence="1" id="KW-0393">Immunoglobulin domain</keyword>
<dbReference type="InterPro" id="IPR003597">
    <property type="entry name" value="Ig_C1-set"/>
</dbReference>
<dbReference type="STRING" id="48698.ENSPFOP00000025888"/>
<reference evidence="4" key="3">
    <citation type="submission" date="2025-09" db="UniProtKB">
        <authorList>
            <consortium name="Ensembl"/>
        </authorList>
    </citation>
    <scope>IDENTIFICATION</scope>
</reference>
<dbReference type="Gene3D" id="2.60.40.10">
    <property type="entry name" value="Immunoglobulins"/>
    <property type="match status" value="1"/>
</dbReference>
<feature type="domain" description="Ig-like" evidence="3">
    <location>
        <begin position="21"/>
        <end position="119"/>
    </location>
</feature>
<dbReference type="InterPro" id="IPR013783">
    <property type="entry name" value="Ig-like_fold"/>
</dbReference>
<dbReference type="AlphaFoldDB" id="A0A096M397"/>
<keyword evidence="2" id="KW-0472">Membrane</keyword>
<dbReference type="SMART" id="SM00407">
    <property type="entry name" value="IGc1"/>
    <property type="match status" value="1"/>
</dbReference>
<organism evidence="4 5">
    <name type="scientific">Poecilia formosa</name>
    <name type="common">Amazon molly</name>
    <name type="synonym">Limia formosa</name>
    <dbReference type="NCBI Taxonomy" id="48698"/>
    <lineage>
        <taxon>Eukaryota</taxon>
        <taxon>Metazoa</taxon>
        <taxon>Chordata</taxon>
        <taxon>Craniata</taxon>
        <taxon>Vertebrata</taxon>
        <taxon>Euteleostomi</taxon>
        <taxon>Actinopterygii</taxon>
        <taxon>Neopterygii</taxon>
        <taxon>Teleostei</taxon>
        <taxon>Neoteleostei</taxon>
        <taxon>Acanthomorphata</taxon>
        <taxon>Ovalentaria</taxon>
        <taxon>Atherinomorphae</taxon>
        <taxon>Cyprinodontiformes</taxon>
        <taxon>Poeciliidae</taxon>
        <taxon>Poeciliinae</taxon>
        <taxon>Poecilia</taxon>
    </lineage>
</organism>
<keyword evidence="5" id="KW-1185">Reference proteome</keyword>
<dbReference type="EMBL" id="AYCK01022190">
    <property type="status" value="NOT_ANNOTATED_CDS"/>
    <property type="molecule type" value="Genomic_DNA"/>
</dbReference>
<sequence>YLVFGTGTKLYVTDARKRQDPEVSLYSAVSGLQPDRKEPLLCVASGMFPPVIRFTWKRKKEDGKEEVLPAGAEQLEIRESDRFSSIRMVDPDPQHTYEYHCSVQHEGGAKESRSQKVIQVNVTERLSSAGSLQQLIFCVSDVLTFCVLAPRPAGPPPPTESLGFSQQLLFLIYSLLIAKSLLYFCGLSLISV</sequence>
<evidence type="ECO:0000259" key="3">
    <source>
        <dbReference type="PROSITE" id="PS50835"/>
    </source>
</evidence>
<keyword evidence="2" id="KW-1133">Transmembrane helix</keyword>
<dbReference type="PROSITE" id="PS00290">
    <property type="entry name" value="IG_MHC"/>
    <property type="match status" value="1"/>
</dbReference>
<dbReference type="SUPFAM" id="SSF48726">
    <property type="entry name" value="Immunoglobulin"/>
    <property type="match status" value="1"/>
</dbReference>
<dbReference type="InterPro" id="IPR003006">
    <property type="entry name" value="Ig/MHC_CS"/>
</dbReference>
<evidence type="ECO:0000313" key="4">
    <source>
        <dbReference type="Ensembl" id="ENSPFOP00000025888.1"/>
    </source>
</evidence>
<evidence type="ECO:0000256" key="1">
    <source>
        <dbReference type="ARBA" id="ARBA00023319"/>
    </source>
</evidence>
<dbReference type="Pfam" id="PF07654">
    <property type="entry name" value="C1-set"/>
    <property type="match status" value="1"/>
</dbReference>
<protein>
    <recommendedName>
        <fullName evidence="3">Ig-like domain-containing protein</fullName>
    </recommendedName>
</protein>
<reference evidence="5" key="1">
    <citation type="submission" date="2013-10" db="EMBL/GenBank/DDBJ databases">
        <authorList>
            <person name="Schartl M."/>
            <person name="Warren W."/>
        </authorList>
    </citation>
    <scope>NUCLEOTIDE SEQUENCE [LARGE SCALE GENOMIC DNA]</scope>
    <source>
        <strain evidence="5">female</strain>
    </source>
</reference>
<dbReference type="PANTHER" id="PTHR19944">
    <property type="entry name" value="MHC CLASS II-RELATED"/>
    <property type="match status" value="1"/>
</dbReference>
<dbReference type="PANTHER" id="PTHR19944:SF86">
    <property type="entry name" value="HLA CLASS II HISTOCOMPATIBILITY ANTIGEN, DR ALPHA CHAIN"/>
    <property type="match status" value="1"/>
</dbReference>
<dbReference type="OMA" id="QHEGWAV"/>
<reference evidence="4" key="2">
    <citation type="submission" date="2025-08" db="UniProtKB">
        <authorList>
            <consortium name="Ensembl"/>
        </authorList>
    </citation>
    <scope>IDENTIFICATION</scope>
</reference>
<accession>A0A096M397</accession>
<dbReference type="PROSITE" id="PS50835">
    <property type="entry name" value="IG_LIKE"/>
    <property type="match status" value="1"/>
</dbReference>
<proteinExistence type="predicted"/>
<dbReference type="Ensembl" id="ENSPFOT00000026716.1">
    <property type="protein sequence ID" value="ENSPFOP00000025888.1"/>
    <property type="gene ID" value="ENSPFOG00000022571.1"/>
</dbReference>
<dbReference type="Proteomes" id="UP000028760">
    <property type="component" value="Unassembled WGS sequence"/>
</dbReference>
<dbReference type="InterPro" id="IPR036179">
    <property type="entry name" value="Ig-like_dom_sf"/>
</dbReference>
<dbReference type="InterPro" id="IPR007110">
    <property type="entry name" value="Ig-like_dom"/>
</dbReference>
<dbReference type="InterPro" id="IPR050160">
    <property type="entry name" value="MHC/Immunoglobulin"/>
</dbReference>
<dbReference type="GeneTree" id="ENSGT01130000279889"/>
<keyword evidence="2" id="KW-0812">Transmembrane</keyword>
<evidence type="ECO:0000256" key="2">
    <source>
        <dbReference type="SAM" id="Phobius"/>
    </source>
</evidence>
<feature type="transmembrane region" description="Helical" evidence="2">
    <location>
        <begin position="170"/>
        <end position="190"/>
    </location>
</feature>
<name>A0A096M397_POEFO</name>
<evidence type="ECO:0000313" key="5">
    <source>
        <dbReference type="Proteomes" id="UP000028760"/>
    </source>
</evidence>